<keyword evidence="8 16" id="KW-0106">Calcium</keyword>
<feature type="transmembrane region" description="Helical" evidence="16">
    <location>
        <begin position="928"/>
        <end position="948"/>
    </location>
</feature>
<feature type="transmembrane region" description="Helical" evidence="16">
    <location>
        <begin position="107"/>
        <end position="129"/>
    </location>
</feature>
<keyword evidence="4 16" id="KW-0109">Calcium transport</keyword>
<evidence type="ECO:0000256" key="8">
    <source>
        <dbReference type="ARBA" id="ARBA00022837"/>
    </source>
</evidence>
<dbReference type="InterPro" id="IPR059000">
    <property type="entry name" value="ATPase_P-type_domA"/>
</dbReference>
<evidence type="ECO:0000259" key="19">
    <source>
        <dbReference type="Pfam" id="PF00689"/>
    </source>
</evidence>
<evidence type="ECO:0000256" key="16">
    <source>
        <dbReference type="RuleBase" id="RU361146"/>
    </source>
</evidence>
<name>A0A8S0S781_OLEEU</name>
<keyword evidence="22" id="KW-1185">Reference proteome</keyword>
<dbReference type="SUPFAM" id="SSF81653">
    <property type="entry name" value="Calcium ATPase, transduction domain A"/>
    <property type="match status" value="1"/>
</dbReference>
<dbReference type="NCBIfam" id="TIGR01517">
    <property type="entry name" value="ATPase-IIB_Ca"/>
    <property type="match status" value="1"/>
</dbReference>
<feature type="transmembrane region" description="Helical" evidence="16">
    <location>
        <begin position="291"/>
        <end position="308"/>
    </location>
</feature>
<dbReference type="InterPro" id="IPR001757">
    <property type="entry name" value="P_typ_ATPase"/>
</dbReference>
<evidence type="ECO:0000313" key="21">
    <source>
        <dbReference type="EMBL" id="CAA2987419.1"/>
    </source>
</evidence>
<comment type="subcellular location">
    <subcellularLocation>
        <location evidence="1 16">Membrane</location>
        <topology evidence="1 16">Multi-pass membrane protein</topology>
    </subcellularLocation>
</comment>
<evidence type="ECO:0000256" key="2">
    <source>
        <dbReference type="ARBA" id="ARBA00006124"/>
    </source>
</evidence>
<dbReference type="InterPro" id="IPR036412">
    <property type="entry name" value="HAD-like_sf"/>
</dbReference>
<evidence type="ECO:0000256" key="12">
    <source>
        <dbReference type="ARBA" id="ARBA00022989"/>
    </source>
</evidence>
<feature type="region of interest" description="Disordered" evidence="17">
    <location>
        <begin position="1"/>
        <end position="22"/>
    </location>
</feature>
<sequence>MPSSSSIQASDRDSGKAVNSTTTVEIKPSRFSSFDPAHITKLVRKKDKKWLRERGGIEGVLLALETDMENGVRGDRTDIDSRRKAFGSNLFPQYNLRKTFRRFVLEAIRDPIIAVLFICAVLSLCFGIQKHGLRQGWQEGLTKILAILVVVIVSSSGKFWPITQCLEFSAISCYIPETDVVRTSKWQRIPICRVLVGDIVFLKPGDQVPADGLFIDGCSLNTEMTKADGQIDRIEVDAHENPFLFFGSTVVDGYARMLVTAVGKNVKHHGISLRGSLIDELKRITSIVGKSGKTVALLIFMVFLVRFLTGKLHDDNGKGVSFGGETTIGDVLAVVGILATPTMIALTYTPEDLVSAVRTCLAYSMKRLMKIQILVREPLICHKVASVTTVCMNKTGTLTMDSMEVTKFWQGLNSIEVQHNLIAPSVLELLHQGIGLNTTQPPSRSSSSSPINSTEKTIFEWAVKQLGMDVESLKKSCTILEIKPFNSKNRQSGVFISKNGDNTIHVHTKGAPEVIIPMCSHYYESTGNVKVMNKDSKALFEQILSGMAENGLRCIAFAHRNTLIRDFTIFQQQLILLGLVGLTNSHRSGTRETVEDCRRAGINVKLITGDNKVTATIMATKCGIIEPDYQPGEVIDGEEFRKFSSEEQMAKIENICVLARATPDDKLLMVQSLKQKGHVVAFIGRGIGDAQALREANVGLCFGTQGAEIVKACSAIVMSCKDFPFIIDILTWGRGIYDSVQIYTQFLLIASFVALVIDFVMAVSSSEPPCLSAVVAVSTGKIPFPVFQLLWMKLIAGTLAVLALNIEKPSRDVMRRPPRNLKEPLITAQMRKKIRAQALYQIAIFLVIHFKGKSLFNVNAKEKDSLVLSTYILCQAFNIFNPRFSEKNIVEEMYKKKLFLSIIGLIISIQFIMVELLNGFSGTARLGFGQWGLCIAFSATPSMVTWFVRCMPPLGNFKLPMLKPKID</sequence>
<dbReference type="SUPFAM" id="SSF56784">
    <property type="entry name" value="HAD-like"/>
    <property type="match status" value="1"/>
</dbReference>
<dbReference type="OrthoDB" id="912093at2759"/>
<dbReference type="Proteomes" id="UP000594638">
    <property type="component" value="Unassembled WGS sequence"/>
</dbReference>
<dbReference type="AlphaFoldDB" id="A0A8S0S781"/>
<comment type="caution">
    <text evidence="16">Lacks conserved residue(s) required for the propagation of feature annotation.</text>
</comment>
<evidence type="ECO:0000259" key="20">
    <source>
        <dbReference type="Pfam" id="PF00690"/>
    </source>
</evidence>
<keyword evidence="5 16" id="KW-0812">Transmembrane</keyword>
<evidence type="ECO:0000256" key="3">
    <source>
        <dbReference type="ARBA" id="ARBA00022448"/>
    </source>
</evidence>
<gene>
    <name evidence="21" type="ORF">OLEA9_A099785</name>
</gene>
<keyword evidence="6" id="KW-0479">Metal-binding</keyword>
<dbReference type="InterPro" id="IPR023214">
    <property type="entry name" value="HAD_sf"/>
</dbReference>
<evidence type="ECO:0000313" key="22">
    <source>
        <dbReference type="Proteomes" id="UP000594638"/>
    </source>
</evidence>
<keyword evidence="3 16" id="KW-0813">Transport</keyword>
<dbReference type="InterPro" id="IPR006068">
    <property type="entry name" value="ATPase_P-typ_cation-transptr_C"/>
</dbReference>
<dbReference type="Pfam" id="PF00689">
    <property type="entry name" value="Cation_ATPase_C"/>
    <property type="match status" value="1"/>
</dbReference>
<dbReference type="EC" id="7.2.2.10" evidence="16"/>
<evidence type="ECO:0000256" key="10">
    <source>
        <dbReference type="ARBA" id="ARBA00022842"/>
    </source>
</evidence>
<dbReference type="InterPro" id="IPR023298">
    <property type="entry name" value="ATPase_P-typ_TM_dom_sf"/>
</dbReference>
<dbReference type="Gramene" id="OE9A099785T1">
    <property type="protein sequence ID" value="OE9A099785C1"/>
    <property type="gene ID" value="OE9A099785"/>
</dbReference>
<dbReference type="EMBL" id="CACTIH010003923">
    <property type="protein sequence ID" value="CAA2987419.1"/>
    <property type="molecule type" value="Genomic_DNA"/>
</dbReference>
<dbReference type="SUPFAM" id="SSF81665">
    <property type="entry name" value="Calcium ATPase, transmembrane domain M"/>
    <property type="match status" value="1"/>
</dbReference>
<dbReference type="Gene3D" id="1.20.1110.10">
    <property type="entry name" value="Calcium-transporting ATPase, transmembrane domain"/>
    <property type="match status" value="2"/>
</dbReference>
<feature type="transmembrane region" description="Helical" evidence="16">
    <location>
        <begin position="328"/>
        <end position="348"/>
    </location>
</feature>
<dbReference type="Gene3D" id="3.40.1110.10">
    <property type="entry name" value="Calcium-transporting ATPase, cytoplasmic domain N"/>
    <property type="match status" value="2"/>
</dbReference>
<feature type="domain" description="P-type ATPase A" evidence="18">
    <location>
        <begin position="176"/>
        <end position="267"/>
    </location>
</feature>
<keyword evidence="11" id="KW-0112">Calmodulin-binding</keyword>
<dbReference type="GO" id="GO:0005516">
    <property type="term" value="F:calmodulin binding"/>
    <property type="evidence" value="ECO:0007669"/>
    <property type="project" value="UniProtKB-KW"/>
</dbReference>
<dbReference type="GO" id="GO:0005388">
    <property type="term" value="F:P-type calcium transporter activity"/>
    <property type="evidence" value="ECO:0007669"/>
    <property type="project" value="UniProtKB-EC"/>
</dbReference>
<evidence type="ECO:0000256" key="5">
    <source>
        <dbReference type="ARBA" id="ARBA00022692"/>
    </source>
</evidence>
<feature type="domain" description="Cation-transporting P-type ATPase C-terminal" evidence="19">
    <location>
        <begin position="782"/>
        <end position="948"/>
    </location>
</feature>
<dbReference type="GO" id="GO:0016887">
    <property type="term" value="F:ATP hydrolysis activity"/>
    <property type="evidence" value="ECO:0007669"/>
    <property type="project" value="InterPro"/>
</dbReference>
<dbReference type="InterPro" id="IPR006408">
    <property type="entry name" value="P-type_ATPase_IIB"/>
</dbReference>
<dbReference type="PANTHER" id="PTHR24093:SF518">
    <property type="entry name" value="CALCIUM-TRANSPORTING ATPASE"/>
    <property type="match status" value="1"/>
</dbReference>
<keyword evidence="13 16" id="KW-0406">Ion transport</keyword>
<evidence type="ECO:0000256" key="6">
    <source>
        <dbReference type="ARBA" id="ARBA00022723"/>
    </source>
</evidence>
<accession>A0A8S0S781</accession>
<dbReference type="InterPro" id="IPR004014">
    <property type="entry name" value="ATPase_P-typ_cation-transptr_N"/>
</dbReference>
<evidence type="ECO:0000256" key="4">
    <source>
        <dbReference type="ARBA" id="ARBA00022568"/>
    </source>
</evidence>
<dbReference type="InterPro" id="IPR008250">
    <property type="entry name" value="ATPase_P-typ_transduc_dom_A_sf"/>
</dbReference>
<dbReference type="NCBIfam" id="TIGR01494">
    <property type="entry name" value="ATPase_P-type"/>
    <property type="match status" value="1"/>
</dbReference>
<dbReference type="GO" id="GO:0005886">
    <property type="term" value="C:plasma membrane"/>
    <property type="evidence" value="ECO:0007669"/>
    <property type="project" value="TreeGrafter"/>
</dbReference>
<keyword evidence="7 16" id="KW-0547">Nucleotide-binding</keyword>
<feature type="transmembrane region" description="Helical" evidence="16">
    <location>
        <begin position="742"/>
        <end position="764"/>
    </location>
</feature>
<dbReference type="GO" id="GO:0046872">
    <property type="term" value="F:metal ion binding"/>
    <property type="evidence" value="ECO:0007669"/>
    <property type="project" value="UniProtKB-KW"/>
</dbReference>
<evidence type="ECO:0000256" key="13">
    <source>
        <dbReference type="ARBA" id="ARBA00023065"/>
    </source>
</evidence>
<evidence type="ECO:0000256" key="7">
    <source>
        <dbReference type="ARBA" id="ARBA00022741"/>
    </source>
</evidence>
<comment type="caution">
    <text evidence="21">The sequence shown here is derived from an EMBL/GenBank/DDBJ whole genome shotgun (WGS) entry which is preliminary data.</text>
</comment>
<evidence type="ECO:0000256" key="15">
    <source>
        <dbReference type="ARBA" id="ARBA00048694"/>
    </source>
</evidence>
<reference evidence="21 22" key="1">
    <citation type="submission" date="2019-12" db="EMBL/GenBank/DDBJ databases">
        <authorList>
            <person name="Alioto T."/>
            <person name="Alioto T."/>
            <person name="Gomez Garrido J."/>
        </authorList>
    </citation>
    <scope>NUCLEOTIDE SEQUENCE [LARGE SCALE GENOMIC DNA]</scope>
</reference>
<proteinExistence type="inferred from homology"/>
<evidence type="ECO:0000256" key="9">
    <source>
        <dbReference type="ARBA" id="ARBA00022840"/>
    </source>
</evidence>
<keyword evidence="14 16" id="KW-0472">Membrane</keyword>
<dbReference type="Pfam" id="PF00690">
    <property type="entry name" value="Cation_ATPase_N"/>
    <property type="match status" value="1"/>
</dbReference>
<dbReference type="PRINTS" id="PR00120">
    <property type="entry name" value="HATPASE"/>
</dbReference>
<dbReference type="GO" id="GO:0005524">
    <property type="term" value="F:ATP binding"/>
    <property type="evidence" value="ECO:0007669"/>
    <property type="project" value="UniProtKB-KW"/>
</dbReference>
<evidence type="ECO:0000256" key="14">
    <source>
        <dbReference type="ARBA" id="ARBA00023136"/>
    </source>
</evidence>
<comment type="function">
    <text evidence="16">Catalyzes the hydrolysis of ATP coupled with the transport of calcium.</text>
</comment>
<organism evidence="21 22">
    <name type="scientific">Olea europaea subsp. europaea</name>
    <dbReference type="NCBI Taxonomy" id="158383"/>
    <lineage>
        <taxon>Eukaryota</taxon>
        <taxon>Viridiplantae</taxon>
        <taxon>Streptophyta</taxon>
        <taxon>Embryophyta</taxon>
        <taxon>Tracheophyta</taxon>
        <taxon>Spermatophyta</taxon>
        <taxon>Magnoliopsida</taxon>
        <taxon>eudicotyledons</taxon>
        <taxon>Gunneridae</taxon>
        <taxon>Pentapetalae</taxon>
        <taxon>asterids</taxon>
        <taxon>lamiids</taxon>
        <taxon>Lamiales</taxon>
        <taxon>Oleaceae</taxon>
        <taxon>Oleeae</taxon>
        <taxon>Olea</taxon>
    </lineage>
</organism>
<comment type="similarity">
    <text evidence="2 16">Belongs to the cation transport ATPase (P-type) (TC 3.A.3) family. Type IIB subfamily.</text>
</comment>
<feature type="transmembrane region" description="Helical" evidence="16">
    <location>
        <begin position="784"/>
        <end position="806"/>
    </location>
</feature>
<evidence type="ECO:0000256" key="1">
    <source>
        <dbReference type="ARBA" id="ARBA00004141"/>
    </source>
</evidence>
<dbReference type="Gene3D" id="3.40.50.1000">
    <property type="entry name" value="HAD superfamily/HAD-like"/>
    <property type="match status" value="2"/>
</dbReference>
<comment type="catalytic activity">
    <reaction evidence="15 16">
        <text>Ca(2+)(in) + ATP + H2O = Ca(2+)(out) + ADP + phosphate + H(+)</text>
        <dbReference type="Rhea" id="RHEA:18105"/>
        <dbReference type="ChEBI" id="CHEBI:15377"/>
        <dbReference type="ChEBI" id="CHEBI:15378"/>
        <dbReference type="ChEBI" id="CHEBI:29108"/>
        <dbReference type="ChEBI" id="CHEBI:30616"/>
        <dbReference type="ChEBI" id="CHEBI:43474"/>
        <dbReference type="ChEBI" id="CHEBI:456216"/>
        <dbReference type="EC" id="7.2.2.10"/>
    </reaction>
</comment>
<dbReference type="SUPFAM" id="SSF81660">
    <property type="entry name" value="Metal cation-transporting ATPase, ATP-binding domain N"/>
    <property type="match status" value="1"/>
</dbReference>
<dbReference type="Pfam" id="PF13246">
    <property type="entry name" value="Cation_ATPase"/>
    <property type="match status" value="1"/>
</dbReference>
<keyword evidence="12 16" id="KW-1133">Transmembrane helix</keyword>
<dbReference type="Pfam" id="PF00122">
    <property type="entry name" value="E1-E2_ATPase"/>
    <property type="match status" value="1"/>
</dbReference>
<protein>
    <recommendedName>
        <fullName evidence="16">Calcium-transporting ATPase</fullName>
        <ecNumber evidence="16">7.2.2.10</ecNumber>
    </recommendedName>
</protein>
<dbReference type="Gene3D" id="2.70.150.10">
    <property type="entry name" value="Calcium-transporting ATPase, cytoplasmic transduction domain A"/>
    <property type="match status" value="1"/>
</dbReference>
<evidence type="ECO:0000256" key="17">
    <source>
        <dbReference type="SAM" id="MobiDB-lite"/>
    </source>
</evidence>
<evidence type="ECO:0000259" key="18">
    <source>
        <dbReference type="Pfam" id="PF00122"/>
    </source>
</evidence>
<keyword evidence="9 16" id="KW-0067">ATP-binding</keyword>
<feature type="transmembrane region" description="Helical" evidence="16">
    <location>
        <begin position="898"/>
        <end position="916"/>
    </location>
</feature>
<keyword evidence="10" id="KW-0460">Magnesium</keyword>
<dbReference type="PANTHER" id="PTHR24093">
    <property type="entry name" value="CATION TRANSPORTING ATPASE"/>
    <property type="match status" value="1"/>
</dbReference>
<feature type="domain" description="Cation-transporting P-type ATPase N-terminal" evidence="20">
    <location>
        <begin position="55"/>
        <end position="123"/>
    </location>
</feature>
<dbReference type="PRINTS" id="PR00119">
    <property type="entry name" value="CATATPASE"/>
</dbReference>
<dbReference type="InterPro" id="IPR023299">
    <property type="entry name" value="ATPase_P-typ_cyto_dom_N"/>
</dbReference>
<evidence type="ECO:0000256" key="11">
    <source>
        <dbReference type="ARBA" id="ARBA00022860"/>
    </source>
</evidence>